<name>A0A1L7X8Q6_9HELO</name>
<keyword evidence="2" id="KW-1185">Reference proteome</keyword>
<dbReference type="PANTHER" id="PTHR43591:SF105">
    <property type="entry name" value="METHYLTRANSFERASE DOMAIN-CONTAINING PROTEIN-RELATED"/>
    <property type="match status" value="1"/>
</dbReference>
<dbReference type="OrthoDB" id="184880at2759"/>
<dbReference type="Pfam" id="PF13489">
    <property type="entry name" value="Methyltransf_23"/>
    <property type="match status" value="1"/>
</dbReference>
<evidence type="ECO:0000313" key="1">
    <source>
        <dbReference type="EMBL" id="CZR61392.1"/>
    </source>
</evidence>
<evidence type="ECO:0000313" key="2">
    <source>
        <dbReference type="Proteomes" id="UP000184330"/>
    </source>
</evidence>
<proteinExistence type="predicted"/>
<dbReference type="Gene3D" id="3.40.50.150">
    <property type="entry name" value="Vaccinia Virus protein VP39"/>
    <property type="match status" value="1"/>
</dbReference>
<reference evidence="1 2" key="1">
    <citation type="submission" date="2016-03" db="EMBL/GenBank/DDBJ databases">
        <authorList>
            <person name="Ploux O."/>
        </authorList>
    </citation>
    <scope>NUCLEOTIDE SEQUENCE [LARGE SCALE GENOMIC DNA]</scope>
    <source>
        <strain evidence="1 2">UAMH 11012</strain>
    </source>
</reference>
<protein>
    <recommendedName>
        <fullName evidence="3">Methyltransferase</fullName>
    </recommendedName>
</protein>
<dbReference type="SUPFAM" id="SSF53335">
    <property type="entry name" value="S-adenosyl-L-methionine-dependent methyltransferases"/>
    <property type="match status" value="1"/>
</dbReference>
<accession>A0A1L7X8Q6</accession>
<dbReference type="AlphaFoldDB" id="A0A1L7X8Q6"/>
<organism evidence="1 2">
    <name type="scientific">Phialocephala subalpina</name>
    <dbReference type="NCBI Taxonomy" id="576137"/>
    <lineage>
        <taxon>Eukaryota</taxon>
        <taxon>Fungi</taxon>
        <taxon>Dikarya</taxon>
        <taxon>Ascomycota</taxon>
        <taxon>Pezizomycotina</taxon>
        <taxon>Leotiomycetes</taxon>
        <taxon>Helotiales</taxon>
        <taxon>Mollisiaceae</taxon>
        <taxon>Phialocephala</taxon>
        <taxon>Phialocephala fortinii species complex</taxon>
    </lineage>
</organism>
<dbReference type="InterPro" id="IPR029063">
    <property type="entry name" value="SAM-dependent_MTases_sf"/>
</dbReference>
<dbReference type="Proteomes" id="UP000184330">
    <property type="component" value="Unassembled WGS sequence"/>
</dbReference>
<dbReference type="GO" id="GO:0008168">
    <property type="term" value="F:methyltransferase activity"/>
    <property type="evidence" value="ECO:0007669"/>
    <property type="project" value="TreeGrafter"/>
</dbReference>
<dbReference type="STRING" id="576137.A0A1L7X8Q6"/>
<dbReference type="PANTHER" id="PTHR43591">
    <property type="entry name" value="METHYLTRANSFERASE"/>
    <property type="match status" value="1"/>
</dbReference>
<sequence length="275" mass="30484">MVTPEKRIDLGQDDQEIQRLTAQHKIMSSCYEKLILAPIDLSKPGLRILDSACADGLWLRAVQPSIASPHTLVGTDINPNFFPSSPPPQIEHQAQDITKPWPADWANIFDLVHSRLGLGACGPFGVENSVKNMIALVKPGGWIQLDEMDLVGEQNLPGTGGELGRIIRALFEKIGSQWDFANHMKKWLLEAGLEDVEETTIHVKFGKSNPDPEIAKLGIWSMTTSTRAVCFAGKKMGLKEFTEEELETMGDRCEKELTEKGIDSPMISVWGRKPI</sequence>
<evidence type="ECO:0008006" key="3">
    <source>
        <dbReference type="Google" id="ProtNLM"/>
    </source>
</evidence>
<dbReference type="EMBL" id="FJOG01000018">
    <property type="protein sequence ID" value="CZR61392.1"/>
    <property type="molecule type" value="Genomic_DNA"/>
</dbReference>
<gene>
    <name evidence="1" type="ORF">PAC_11288</name>
</gene>